<comment type="similarity">
    <text evidence="1">Belongs to the glycosyl hydrolase 3 family.</text>
</comment>
<dbReference type="PANTHER" id="PTHR30480">
    <property type="entry name" value="BETA-HEXOSAMINIDASE-RELATED"/>
    <property type="match status" value="1"/>
</dbReference>
<dbReference type="Gene3D" id="3.20.20.300">
    <property type="entry name" value="Glycoside hydrolase, family 3, N-terminal domain"/>
    <property type="match status" value="1"/>
</dbReference>
<organism evidence="5 6">
    <name type="scientific">Methylosinus trichosporium (strain ATCC 35070 / NCIMB 11131 / UNIQEM 75 / OB3b)</name>
    <dbReference type="NCBI Taxonomy" id="595536"/>
    <lineage>
        <taxon>Bacteria</taxon>
        <taxon>Pseudomonadati</taxon>
        <taxon>Pseudomonadota</taxon>
        <taxon>Alphaproteobacteria</taxon>
        <taxon>Hyphomicrobiales</taxon>
        <taxon>Methylocystaceae</taxon>
        <taxon>Methylosinus</taxon>
    </lineage>
</organism>
<keyword evidence="2" id="KW-0378">Hydrolase</keyword>
<dbReference type="Pfam" id="PF00933">
    <property type="entry name" value="Glyco_hydro_3"/>
    <property type="match status" value="1"/>
</dbReference>
<dbReference type="RefSeq" id="WP_003608452.1">
    <property type="nucleotide sequence ID" value="NZ_ADVE02000001.1"/>
</dbReference>
<accession>A0A2D2D608</accession>
<keyword evidence="6" id="KW-1185">Reference proteome</keyword>
<protein>
    <submittedName>
        <fullName evidence="5">Beta-N-acetylhexosaminidase</fullName>
    </submittedName>
</protein>
<keyword evidence="3" id="KW-0326">Glycosidase</keyword>
<reference evidence="6" key="1">
    <citation type="submission" date="2017-10" db="EMBL/GenBank/DDBJ databases">
        <title>Completed PacBio SMRT sequence of Methylosinus trichosporium OB3b reveals presence of a third large plasmid.</title>
        <authorList>
            <person name="Charles T.C."/>
            <person name="Lynch M.D.J."/>
            <person name="Heil J.R."/>
            <person name="Cheng J."/>
        </authorList>
    </citation>
    <scope>NUCLEOTIDE SEQUENCE [LARGE SCALE GENOMIC DNA]</scope>
    <source>
        <strain evidence="6">OB3b</strain>
    </source>
</reference>
<name>A0A2D2D608_METT3</name>
<proteinExistence type="inferred from homology"/>
<evidence type="ECO:0000313" key="5">
    <source>
        <dbReference type="EMBL" id="ATQ70447.1"/>
    </source>
</evidence>
<sequence>MALPIGELFLLGFRGAQIPRWLREFAHDFGLGGVILFDYDCIDKKYERNIFDPAQLAALCAELHALPSHPLIFIDQEGGKVRRLKEERGFAPLPSARMLGRMSAAERLAAVRPAYHELRELGLDVNLAPVVDLDINPDSPDIGSAQRSFSADPAIVEECARTLAEAARLVGLKLCLKHFPGTGGAKVNPHDHVMDLSDCLTEPQVAVFERLIARIPMVLFSHGVVNQWEKETPVCLSSVAVGKLRAIAPQATILTDDLQMQGVQKLMSTGEACRRALRAGADFLLIGNNMLDEQEQAAHYARDLREACASDAAMHIHAEESIDRIRGLKP</sequence>
<dbReference type="PANTHER" id="PTHR30480:SF16">
    <property type="entry name" value="GLYCOSIDE HYDROLASE FAMILY 3 DOMAIN PROTEIN"/>
    <property type="match status" value="1"/>
</dbReference>
<dbReference type="AlphaFoldDB" id="A0A2D2D608"/>
<dbReference type="EMBL" id="CP023737">
    <property type="protein sequence ID" value="ATQ70447.1"/>
    <property type="molecule type" value="Genomic_DNA"/>
</dbReference>
<gene>
    <name evidence="5" type="ORF">CQW49_17205</name>
</gene>
<feature type="domain" description="Glycoside hydrolase family 3 N-terminal" evidence="4">
    <location>
        <begin position="21"/>
        <end position="302"/>
    </location>
</feature>
<dbReference type="SUPFAM" id="SSF51445">
    <property type="entry name" value="(Trans)glycosidases"/>
    <property type="match status" value="1"/>
</dbReference>
<evidence type="ECO:0000256" key="2">
    <source>
        <dbReference type="ARBA" id="ARBA00022801"/>
    </source>
</evidence>
<dbReference type="GO" id="GO:0009254">
    <property type="term" value="P:peptidoglycan turnover"/>
    <property type="evidence" value="ECO:0007669"/>
    <property type="project" value="TreeGrafter"/>
</dbReference>
<dbReference type="KEGG" id="mtw:CQW49_17205"/>
<evidence type="ECO:0000256" key="3">
    <source>
        <dbReference type="ARBA" id="ARBA00023295"/>
    </source>
</evidence>
<dbReference type="InterPro" id="IPR036962">
    <property type="entry name" value="Glyco_hydro_3_N_sf"/>
</dbReference>
<dbReference type="GO" id="GO:0004553">
    <property type="term" value="F:hydrolase activity, hydrolyzing O-glycosyl compounds"/>
    <property type="evidence" value="ECO:0007669"/>
    <property type="project" value="InterPro"/>
</dbReference>
<dbReference type="GO" id="GO:0005975">
    <property type="term" value="P:carbohydrate metabolic process"/>
    <property type="evidence" value="ECO:0007669"/>
    <property type="project" value="InterPro"/>
</dbReference>
<dbReference type="InterPro" id="IPR050226">
    <property type="entry name" value="NagZ_Beta-hexosaminidase"/>
</dbReference>
<dbReference type="InterPro" id="IPR001764">
    <property type="entry name" value="Glyco_hydro_3_N"/>
</dbReference>
<evidence type="ECO:0000259" key="4">
    <source>
        <dbReference type="Pfam" id="PF00933"/>
    </source>
</evidence>
<evidence type="ECO:0000313" key="6">
    <source>
        <dbReference type="Proteomes" id="UP000230709"/>
    </source>
</evidence>
<dbReference type="Proteomes" id="UP000230709">
    <property type="component" value="Chromosome"/>
</dbReference>
<dbReference type="InterPro" id="IPR017853">
    <property type="entry name" value="GH"/>
</dbReference>
<dbReference type="STRING" id="595536.GCA_000178815_01739"/>
<evidence type="ECO:0000256" key="1">
    <source>
        <dbReference type="ARBA" id="ARBA00005336"/>
    </source>
</evidence>